<dbReference type="OrthoDB" id="9786141at2"/>
<comment type="cofactor">
    <cofactor evidence="1">
        <name>Mg(2+)</name>
        <dbReference type="ChEBI" id="CHEBI:18420"/>
    </cofactor>
</comment>
<dbReference type="Proteomes" id="UP000317371">
    <property type="component" value="Unassembled WGS sequence"/>
</dbReference>
<evidence type="ECO:0000313" key="6">
    <source>
        <dbReference type="Proteomes" id="UP000317371"/>
    </source>
</evidence>
<keyword evidence="2" id="KW-0378">Hydrolase</keyword>
<dbReference type="Gene3D" id="3.90.79.10">
    <property type="entry name" value="Nucleoside Triphosphate Pyrophosphohydrolase"/>
    <property type="match status" value="1"/>
</dbReference>
<dbReference type="GO" id="GO:0016787">
    <property type="term" value="F:hydrolase activity"/>
    <property type="evidence" value="ECO:0007669"/>
    <property type="project" value="UniProtKB-KW"/>
</dbReference>
<keyword evidence="6" id="KW-1185">Reference proteome</keyword>
<gene>
    <name evidence="5" type="ORF">FKZ61_03410</name>
</gene>
<evidence type="ECO:0000313" key="5">
    <source>
        <dbReference type="EMBL" id="TQE97474.1"/>
    </source>
</evidence>
<evidence type="ECO:0000256" key="1">
    <source>
        <dbReference type="ARBA" id="ARBA00001946"/>
    </source>
</evidence>
<feature type="domain" description="Nudix hydrolase" evidence="4">
    <location>
        <begin position="38"/>
        <end position="168"/>
    </location>
</feature>
<sequence>MGERPRYEAHSHCSYCGAPFPPQQPWPRHCARCGNVSFRNPIPVTIVLVPVGSGVLAVRRNIEPRRGWWALPGGYVDWGETWQEAGAREVYEEAGVTIDPATMEPVTVFSAPDGTLVICGQVPPLPATDLPPFEPSQEVSERTILTEPVEMAFPLHTRLVADYLARIRAGRSGGEAS</sequence>
<keyword evidence="3" id="KW-0460">Magnesium</keyword>
<evidence type="ECO:0000256" key="2">
    <source>
        <dbReference type="ARBA" id="ARBA00022801"/>
    </source>
</evidence>
<dbReference type="PANTHER" id="PTHR43222">
    <property type="entry name" value="NUDIX HYDROLASE 23"/>
    <property type="match status" value="1"/>
</dbReference>
<dbReference type="PANTHER" id="PTHR43222:SF12">
    <property type="entry name" value="NUDIX HYDROLASE"/>
    <property type="match status" value="1"/>
</dbReference>
<dbReference type="PROSITE" id="PS51462">
    <property type="entry name" value="NUDIX"/>
    <property type="match status" value="1"/>
</dbReference>
<dbReference type="Pfam" id="PF00293">
    <property type="entry name" value="NUDIX"/>
    <property type="match status" value="1"/>
</dbReference>
<proteinExistence type="predicted"/>
<dbReference type="EMBL" id="VIGC01000003">
    <property type="protein sequence ID" value="TQE97474.1"/>
    <property type="molecule type" value="Genomic_DNA"/>
</dbReference>
<comment type="caution">
    <text evidence="5">The sequence shown here is derived from an EMBL/GenBank/DDBJ whole genome shotgun (WGS) entry which is preliminary data.</text>
</comment>
<organism evidence="5 6">
    <name type="scientific">Litorilinea aerophila</name>
    <dbReference type="NCBI Taxonomy" id="1204385"/>
    <lineage>
        <taxon>Bacteria</taxon>
        <taxon>Bacillati</taxon>
        <taxon>Chloroflexota</taxon>
        <taxon>Caldilineae</taxon>
        <taxon>Caldilineales</taxon>
        <taxon>Caldilineaceae</taxon>
        <taxon>Litorilinea</taxon>
    </lineage>
</organism>
<accession>A0A540VL30</accession>
<dbReference type="PRINTS" id="PR00502">
    <property type="entry name" value="NUDIXFAMILY"/>
</dbReference>
<dbReference type="SUPFAM" id="SSF55811">
    <property type="entry name" value="Nudix"/>
    <property type="match status" value="1"/>
</dbReference>
<dbReference type="AlphaFoldDB" id="A0A540VL30"/>
<dbReference type="InParanoid" id="A0A540VL30"/>
<reference evidence="5 6" key="1">
    <citation type="submission" date="2019-06" db="EMBL/GenBank/DDBJ databases">
        <title>Genome sequence of Litorilinea aerophila BAA-2444.</title>
        <authorList>
            <person name="Maclea K.S."/>
            <person name="Maurais E.G."/>
            <person name="Iannazzi L.C."/>
        </authorList>
    </citation>
    <scope>NUCLEOTIDE SEQUENCE [LARGE SCALE GENOMIC DNA]</scope>
    <source>
        <strain evidence="5 6">ATCC BAA-2444</strain>
    </source>
</reference>
<protein>
    <submittedName>
        <fullName evidence="5">NUDIX domain-containing protein</fullName>
    </submittedName>
</protein>
<name>A0A540VL30_9CHLR</name>
<dbReference type="InterPro" id="IPR015797">
    <property type="entry name" value="NUDIX_hydrolase-like_dom_sf"/>
</dbReference>
<evidence type="ECO:0000256" key="3">
    <source>
        <dbReference type="ARBA" id="ARBA00022842"/>
    </source>
</evidence>
<dbReference type="RefSeq" id="WP_141608667.1">
    <property type="nucleotide sequence ID" value="NZ_VIGC02000003.1"/>
</dbReference>
<evidence type="ECO:0000259" key="4">
    <source>
        <dbReference type="PROSITE" id="PS51462"/>
    </source>
</evidence>
<dbReference type="InterPro" id="IPR000086">
    <property type="entry name" value="NUDIX_hydrolase_dom"/>
</dbReference>
<dbReference type="InterPro" id="IPR020476">
    <property type="entry name" value="Nudix_hydrolase"/>
</dbReference>